<gene>
    <name evidence="2" type="ORF">PXEA_LOCUS21769</name>
</gene>
<comment type="caution">
    <text evidence="2">The sequence shown here is derived from an EMBL/GenBank/DDBJ whole genome shotgun (WGS) entry which is preliminary data.</text>
</comment>
<accession>A0A448X542</accession>
<dbReference type="AlphaFoldDB" id="A0A448X542"/>
<dbReference type="EMBL" id="CAAALY010094157">
    <property type="protein sequence ID" value="VEL28329.1"/>
    <property type="molecule type" value="Genomic_DNA"/>
</dbReference>
<name>A0A448X542_9PLAT</name>
<organism evidence="2 3">
    <name type="scientific">Protopolystoma xenopodis</name>
    <dbReference type="NCBI Taxonomy" id="117903"/>
    <lineage>
        <taxon>Eukaryota</taxon>
        <taxon>Metazoa</taxon>
        <taxon>Spiralia</taxon>
        <taxon>Lophotrochozoa</taxon>
        <taxon>Platyhelminthes</taxon>
        <taxon>Monogenea</taxon>
        <taxon>Polyopisthocotylea</taxon>
        <taxon>Polystomatidea</taxon>
        <taxon>Polystomatidae</taxon>
        <taxon>Protopolystoma</taxon>
    </lineage>
</organism>
<keyword evidence="3" id="KW-1185">Reference proteome</keyword>
<proteinExistence type="predicted"/>
<evidence type="ECO:0000256" key="1">
    <source>
        <dbReference type="SAM" id="MobiDB-lite"/>
    </source>
</evidence>
<feature type="region of interest" description="Disordered" evidence="1">
    <location>
        <begin position="146"/>
        <end position="165"/>
    </location>
</feature>
<dbReference type="Proteomes" id="UP000784294">
    <property type="component" value="Unassembled WGS sequence"/>
</dbReference>
<reference evidence="2" key="1">
    <citation type="submission" date="2018-11" db="EMBL/GenBank/DDBJ databases">
        <authorList>
            <consortium name="Pathogen Informatics"/>
        </authorList>
    </citation>
    <scope>NUCLEOTIDE SEQUENCE</scope>
</reference>
<sequence length="202" mass="20180">MGFQLIVASCFCTTHSSSKVEARKKLALSTTAYMATLGCSTGPSLETPLFSPASTLTLQESTKANDSLLMGSTAGATTTHGLAGGGNHGNTASLTAGLGVDVGMAGVLVGGTGRYSSMGGLLQRASLEVGSAGANLVGGSVATATPSSLAQVPSRGTTPTRLGRQSDLGLYGVSGGAGTLGEWHQPVSLATLHICRYNFLNN</sequence>
<protein>
    <submittedName>
        <fullName evidence="2">Uncharacterized protein</fullName>
    </submittedName>
</protein>
<evidence type="ECO:0000313" key="2">
    <source>
        <dbReference type="EMBL" id="VEL28329.1"/>
    </source>
</evidence>
<evidence type="ECO:0000313" key="3">
    <source>
        <dbReference type="Proteomes" id="UP000784294"/>
    </source>
</evidence>
<feature type="compositionally biased region" description="Polar residues" evidence="1">
    <location>
        <begin position="146"/>
        <end position="160"/>
    </location>
</feature>